<feature type="region of interest" description="Disordered" evidence="2">
    <location>
        <begin position="409"/>
        <end position="433"/>
    </location>
</feature>
<feature type="region of interest" description="Disordered" evidence="2">
    <location>
        <begin position="451"/>
        <end position="603"/>
    </location>
</feature>
<reference evidence="3" key="2">
    <citation type="journal article" date="2023" name="IMA Fungus">
        <title>Comparative genomic study of the Penicillium genus elucidates a diverse pangenome and 15 lateral gene transfer events.</title>
        <authorList>
            <person name="Petersen C."/>
            <person name="Sorensen T."/>
            <person name="Nielsen M.R."/>
            <person name="Sondergaard T.E."/>
            <person name="Sorensen J.L."/>
            <person name="Fitzpatrick D.A."/>
            <person name="Frisvad J.C."/>
            <person name="Nielsen K.L."/>
        </authorList>
    </citation>
    <scope>NUCLEOTIDE SEQUENCE</scope>
    <source>
        <strain evidence="3">IBT 22155</strain>
    </source>
</reference>
<evidence type="ECO:0000313" key="3">
    <source>
        <dbReference type="EMBL" id="KAJ5143647.1"/>
    </source>
</evidence>
<name>A0A9W9HBL2_9EURO</name>
<evidence type="ECO:0000313" key="4">
    <source>
        <dbReference type="Proteomes" id="UP001149079"/>
    </source>
</evidence>
<dbReference type="EMBL" id="JAPQKL010000002">
    <property type="protein sequence ID" value="KAJ5143647.1"/>
    <property type="molecule type" value="Genomic_DNA"/>
</dbReference>
<feature type="region of interest" description="Disordered" evidence="2">
    <location>
        <begin position="677"/>
        <end position="702"/>
    </location>
</feature>
<proteinExistence type="predicted"/>
<feature type="compositionally biased region" description="Basic and acidic residues" evidence="2">
    <location>
        <begin position="500"/>
        <end position="509"/>
    </location>
</feature>
<feature type="compositionally biased region" description="Polar residues" evidence="2">
    <location>
        <begin position="510"/>
        <end position="523"/>
    </location>
</feature>
<keyword evidence="4" id="KW-1185">Reference proteome</keyword>
<evidence type="ECO:0000256" key="2">
    <source>
        <dbReference type="SAM" id="MobiDB-lite"/>
    </source>
</evidence>
<feature type="compositionally biased region" description="Basic and acidic residues" evidence="2">
    <location>
        <begin position="756"/>
        <end position="766"/>
    </location>
</feature>
<comment type="caution">
    <text evidence="3">The sequence shown here is derived from an EMBL/GenBank/DDBJ whole genome shotgun (WGS) entry which is preliminary data.</text>
</comment>
<organism evidence="3 4">
    <name type="scientific">Penicillium bovifimosum</name>
    <dbReference type="NCBI Taxonomy" id="126998"/>
    <lineage>
        <taxon>Eukaryota</taxon>
        <taxon>Fungi</taxon>
        <taxon>Dikarya</taxon>
        <taxon>Ascomycota</taxon>
        <taxon>Pezizomycotina</taxon>
        <taxon>Eurotiomycetes</taxon>
        <taxon>Eurotiomycetidae</taxon>
        <taxon>Eurotiales</taxon>
        <taxon>Aspergillaceae</taxon>
        <taxon>Penicillium</taxon>
    </lineage>
</organism>
<feature type="compositionally biased region" description="Low complexity" evidence="2">
    <location>
        <begin position="581"/>
        <end position="594"/>
    </location>
</feature>
<protein>
    <submittedName>
        <fullName evidence="3">Uncharacterized protein</fullName>
    </submittedName>
</protein>
<keyword evidence="1" id="KW-0175">Coiled coil</keyword>
<evidence type="ECO:0000256" key="1">
    <source>
        <dbReference type="SAM" id="Coils"/>
    </source>
</evidence>
<feature type="region of interest" description="Disordered" evidence="2">
    <location>
        <begin position="746"/>
        <end position="782"/>
    </location>
</feature>
<sequence length="907" mass="100555">MGRQAYLTRLALGRSPYEAPDHAEVDPSNPVRRISNIHADNYMQQYDIRGHPVNPESRSLGRDLRRAKNDILSTMGIVVSRENRKPTSPVEQQKIDQVENETDFGLVITTFDQVFVFLGSWWTSSLTGRIQTYKHYAHSALLDVIKFERDTMGFFRFHFAGIPAWAMSSGLALARENPLRRVFIPLRDYVQSLTGNSQAVRRIFGLVYTVARQFVLMLSVEFYMYSTLQSLALVSPVSIPGIHLLLPFGRESLLQLPQLPTDFSPHSLGTWAVGLLTSPGVLVYLYGYYLRPGLEERIYRLIRRHLPKPALPDELSVRIAYEDNLIEWVVPTLGRRSDEELHRAKLTLLEDIKYELAVFRRWVSSIFGLRSTIVADDPARQLTTDERIENLRNSIRQLQNELDGVHIDLGEQAPSDPVARPPGVTPETQLADDQAPRIMTVEERMQLLRRSTEWFPPPPPDGLPTDLGEQAPSDPVARSPSVTPDTQLAATAARPRPRPRPQDSVESTHSRGNSVFGLNQVLTNEDRMSESPGEMSNDYFSGIATAGPTRNGEAISNMHDPQHPTDHLQNGEPFAVDRQLSRSNTLFSRSSSPESSPPTSPRVRASLIHQSSDVITMQLELLGNRNLSPQQQASTLARLNALTGNNVPNATPDPTDRGSIAESLEAFLISQAQAELERRRQQQLQPTAGIDTDGLTSTAAGPSTMSSQVAARYPAQATQDTGLPTLAPIGEALPSLESIEEALQSLIPPNPPVPEESNHEDPHDEPLPVTNANQDDPVESALPPLTSGEVATPFHRVTLLSTYPVDSLASHLSATITGILLAPLEALYLRSLTRSWVMSHPSCVSSASNLHPVGLWFGGRSWSDMGAYSYRLVLMRGMQVAVRVGVWWFLVGSTMRIGRKFCGWGTL</sequence>
<dbReference type="GeneID" id="81402348"/>
<dbReference type="OrthoDB" id="5383784at2759"/>
<dbReference type="AlphaFoldDB" id="A0A9W9HBL2"/>
<gene>
    <name evidence="3" type="ORF">N7515_002434</name>
</gene>
<dbReference type="RefSeq" id="XP_056525291.1">
    <property type="nucleotide sequence ID" value="XM_056663178.1"/>
</dbReference>
<dbReference type="Proteomes" id="UP001149079">
    <property type="component" value="Unassembled WGS sequence"/>
</dbReference>
<reference evidence="3" key="1">
    <citation type="submission" date="2022-11" db="EMBL/GenBank/DDBJ databases">
        <authorList>
            <person name="Petersen C."/>
        </authorList>
    </citation>
    <scope>NUCLEOTIDE SEQUENCE</scope>
    <source>
        <strain evidence="3">IBT 22155</strain>
    </source>
</reference>
<feature type="coiled-coil region" evidence="1">
    <location>
        <begin position="381"/>
        <end position="408"/>
    </location>
</feature>
<accession>A0A9W9HBL2</accession>